<dbReference type="PANTHER" id="PTHR43201">
    <property type="entry name" value="ACYL-COA SYNTHETASE"/>
    <property type="match status" value="1"/>
</dbReference>
<dbReference type="EMBL" id="VOSW01000036">
    <property type="protein sequence ID" value="KAE8758206.1"/>
    <property type="molecule type" value="Genomic_DNA"/>
</dbReference>
<dbReference type="InterPro" id="IPR025110">
    <property type="entry name" value="AMP-bd_C"/>
</dbReference>
<evidence type="ECO:0000256" key="1">
    <source>
        <dbReference type="ARBA" id="ARBA00006432"/>
    </source>
</evidence>
<dbReference type="InterPro" id="IPR020845">
    <property type="entry name" value="AMP-binding_CS"/>
</dbReference>
<dbReference type="Pfam" id="PF13193">
    <property type="entry name" value="AMP-binding_C"/>
    <property type="match status" value="1"/>
</dbReference>
<sequence>MTAAADLRRWALDTPHRSAVVFGNMHLSYAELEALANRYARVFESRGLARGDHLVSLCGNRPEALAIAWGAYRCGLYLTPMPTTLALPEAVYMVGNAEAKLVVVDAALAELGADLRAALQHELVSWLSIGGSIEHFDSLETLAAGEPPTARVHEPPGALMVYTSGTTGAPKGVWRPLPAADYLGPPAFAADLLQLFGLGGMGVRYLSTAPLYHAAPLRFALAVTAGGGTVHLLERFDAELALDVLEREAITHSQWVPTMFQRLLALPESCRGAFAAPAHRVAVHGAAPCAATLKQRMIDWWGPILLEYYSGSEGIGLTLIDSAEALRKLGSVGRARKGEIHVLGADGQELPAGETGVVHFSGIAPFTYFKEPQKTAARTSERGWQTFGDVGHVDVDGYLYLRDRQDDMIISGGVNIYPQEIEQAILEVPGVSECAVVGVADERFGERPLAFVVPERDEVLAQQALVEAIEAHNRRRLGRLKWPSEIRIIEDLPRSATGKVLRRVLRDLLGRPS</sequence>
<evidence type="ECO:0000259" key="3">
    <source>
        <dbReference type="Pfam" id="PF00501"/>
    </source>
</evidence>
<evidence type="ECO:0000256" key="2">
    <source>
        <dbReference type="ARBA" id="ARBA00022598"/>
    </source>
</evidence>
<keyword evidence="2" id="KW-0436">Ligase</keyword>
<dbReference type="SUPFAM" id="SSF56801">
    <property type="entry name" value="Acetyl-CoA synthetase-like"/>
    <property type="match status" value="1"/>
</dbReference>
<feature type="domain" description="AMP-binding enzyme C-terminal" evidence="4">
    <location>
        <begin position="420"/>
        <end position="499"/>
    </location>
</feature>
<accession>A0A6N6WCM0</accession>
<dbReference type="InterPro" id="IPR042099">
    <property type="entry name" value="ANL_N_sf"/>
</dbReference>
<dbReference type="Proteomes" id="UP000463700">
    <property type="component" value="Unassembled WGS sequence"/>
</dbReference>
<dbReference type="Pfam" id="PF00501">
    <property type="entry name" value="AMP-binding"/>
    <property type="match status" value="1"/>
</dbReference>
<protein>
    <submittedName>
        <fullName evidence="5">AMP-binding protein</fullName>
    </submittedName>
</protein>
<dbReference type="GO" id="GO:0006631">
    <property type="term" value="P:fatty acid metabolic process"/>
    <property type="evidence" value="ECO:0007669"/>
    <property type="project" value="TreeGrafter"/>
</dbReference>
<dbReference type="Gene3D" id="3.30.300.30">
    <property type="match status" value="1"/>
</dbReference>
<feature type="domain" description="AMP-dependent synthetase/ligase" evidence="3">
    <location>
        <begin position="8"/>
        <end position="363"/>
    </location>
</feature>
<reference evidence="5 6" key="1">
    <citation type="journal article" date="2020" name="Int. J. Syst. Evol. Microbiol.">
        <title>Paraburkholderia madseniana sp. nov., a phenolic acid-degrading bacterium isolated from acidic forest soil.</title>
        <authorList>
            <person name="Wilhelm R.C."/>
            <person name="Murphy S.J.L."/>
            <person name="Feriancek N.M."/>
            <person name="Karasz D.C."/>
            <person name="DeRito C.M."/>
            <person name="Newman J.D."/>
            <person name="Buckley D.H."/>
        </authorList>
    </citation>
    <scope>NUCLEOTIDE SEQUENCE [LARGE SCALE GENOMIC DNA]</scope>
    <source>
        <strain evidence="5 6">RP11</strain>
    </source>
</reference>
<dbReference type="RefSeq" id="WP_154561685.1">
    <property type="nucleotide sequence ID" value="NZ_VOSW01000036.1"/>
</dbReference>
<dbReference type="PANTHER" id="PTHR43201:SF5">
    <property type="entry name" value="MEDIUM-CHAIN ACYL-COA LIGASE ACSF2, MITOCHONDRIAL"/>
    <property type="match status" value="1"/>
</dbReference>
<proteinExistence type="inferred from homology"/>
<gene>
    <name evidence="5" type="ORF">FSO04_20005</name>
</gene>
<name>A0A6N6WCM0_9BURK</name>
<evidence type="ECO:0000259" key="4">
    <source>
        <dbReference type="Pfam" id="PF13193"/>
    </source>
</evidence>
<organism evidence="5 6">
    <name type="scientific">Paraburkholderia madseniana</name>
    <dbReference type="NCBI Taxonomy" id="2599607"/>
    <lineage>
        <taxon>Bacteria</taxon>
        <taxon>Pseudomonadati</taxon>
        <taxon>Pseudomonadota</taxon>
        <taxon>Betaproteobacteria</taxon>
        <taxon>Burkholderiales</taxon>
        <taxon>Burkholderiaceae</taxon>
        <taxon>Paraburkholderia</taxon>
    </lineage>
</organism>
<evidence type="ECO:0000313" key="6">
    <source>
        <dbReference type="Proteomes" id="UP000463700"/>
    </source>
</evidence>
<dbReference type="Gene3D" id="3.40.50.12780">
    <property type="entry name" value="N-terminal domain of ligase-like"/>
    <property type="match status" value="1"/>
</dbReference>
<dbReference type="InterPro" id="IPR045851">
    <property type="entry name" value="AMP-bd_C_sf"/>
</dbReference>
<dbReference type="PROSITE" id="PS00455">
    <property type="entry name" value="AMP_BINDING"/>
    <property type="match status" value="1"/>
</dbReference>
<dbReference type="InterPro" id="IPR000873">
    <property type="entry name" value="AMP-dep_synth/lig_dom"/>
</dbReference>
<dbReference type="AlphaFoldDB" id="A0A6N6WCM0"/>
<dbReference type="OrthoDB" id="9766486at2"/>
<dbReference type="GO" id="GO:0031956">
    <property type="term" value="F:medium-chain fatty acid-CoA ligase activity"/>
    <property type="evidence" value="ECO:0007669"/>
    <property type="project" value="TreeGrafter"/>
</dbReference>
<comment type="caution">
    <text evidence="5">The sequence shown here is derived from an EMBL/GenBank/DDBJ whole genome shotgun (WGS) entry which is preliminary data.</text>
</comment>
<evidence type="ECO:0000313" key="5">
    <source>
        <dbReference type="EMBL" id="KAE8758206.1"/>
    </source>
</evidence>
<comment type="similarity">
    <text evidence="1">Belongs to the ATP-dependent AMP-binding enzyme family.</text>
</comment>